<dbReference type="NCBIfam" id="TIGR04123">
    <property type="entry name" value="P_estr_lig_assc"/>
    <property type="match status" value="1"/>
</dbReference>
<keyword evidence="2" id="KW-0436">Ligase</keyword>
<keyword evidence="3" id="KW-1185">Reference proteome</keyword>
<gene>
    <name evidence="2" type="ORF">SAMN04488541_10223</name>
</gene>
<dbReference type="SUPFAM" id="SSF56300">
    <property type="entry name" value="Metallo-dependent phosphatases"/>
    <property type="match status" value="1"/>
</dbReference>
<protein>
    <submittedName>
        <fullName evidence="2">Metallophosphoesterase, DNA ligase-associated</fullName>
    </submittedName>
</protein>
<name>A0A1I2H965_9BACT</name>
<dbReference type="PANTHER" id="PTHR39323">
    <property type="entry name" value="BLR1149 PROTEIN"/>
    <property type="match status" value="1"/>
</dbReference>
<organism evidence="2 3">
    <name type="scientific">Thermoflexibacter ruber</name>
    <dbReference type="NCBI Taxonomy" id="1003"/>
    <lineage>
        <taxon>Bacteria</taxon>
        <taxon>Pseudomonadati</taxon>
        <taxon>Bacteroidota</taxon>
        <taxon>Cytophagia</taxon>
        <taxon>Cytophagales</taxon>
        <taxon>Thermoflexibacteraceae</taxon>
        <taxon>Thermoflexibacter</taxon>
    </lineage>
</organism>
<dbReference type="InterPro" id="IPR029052">
    <property type="entry name" value="Metallo-depent_PP-like"/>
</dbReference>
<dbReference type="Pfam" id="PF00149">
    <property type="entry name" value="Metallophos"/>
    <property type="match status" value="1"/>
</dbReference>
<dbReference type="InterPro" id="IPR024173">
    <property type="entry name" value="Pesterase_MJ0037-like"/>
</dbReference>
<dbReference type="Gene3D" id="3.60.21.10">
    <property type="match status" value="1"/>
</dbReference>
<dbReference type="STRING" id="1003.SAMN04488541_10223"/>
<dbReference type="InterPro" id="IPR004843">
    <property type="entry name" value="Calcineurin-like_PHP"/>
</dbReference>
<dbReference type="RefSeq" id="WP_091545980.1">
    <property type="nucleotide sequence ID" value="NZ_FONY01000022.1"/>
</dbReference>
<accession>A0A1I2H965</accession>
<dbReference type="GO" id="GO:0016787">
    <property type="term" value="F:hydrolase activity"/>
    <property type="evidence" value="ECO:0007669"/>
    <property type="project" value="InterPro"/>
</dbReference>
<dbReference type="PANTHER" id="PTHR39323:SF1">
    <property type="entry name" value="BLR1149 PROTEIN"/>
    <property type="match status" value="1"/>
</dbReference>
<dbReference type="GO" id="GO:0016874">
    <property type="term" value="F:ligase activity"/>
    <property type="evidence" value="ECO:0007669"/>
    <property type="project" value="UniProtKB-KW"/>
</dbReference>
<dbReference type="Proteomes" id="UP000199513">
    <property type="component" value="Unassembled WGS sequence"/>
</dbReference>
<dbReference type="PIRSF" id="PIRSF000887">
    <property type="entry name" value="Pesterase_MJ0037"/>
    <property type="match status" value="1"/>
</dbReference>
<dbReference type="EMBL" id="FONY01000022">
    <property type="protein sequence ID" value="SFF25276.1"/>
    <property type="molecule type" value="Genomic_DNA"/>
</dbReference>
<dbReference type="InterPro" id="IPR026336">
    <property type="entry name" value="PdeM-like"/>
</dbReference>
<dbReference type="AlphaFoldDB" id="A0A1I2H965"/>
<evidence type="ECO:0000259" key="1">
    <source>
        <dbReference type="Pfam" id="PF00149"/>
    </source>
</evidence>
<sequence>MEYTVKQQRLILLAEKAIWWAEEKMLLVADIHLGKVGHFRQAGIPVPTKIHHTDLHILSSLIQQYCPHSLTILGDLFHSKLNNEWLLFEEWCESHKNLEINLIKGNHDIIPIHLFESQRIKVFPTTWEKSPFIFSHIPLNINDLDGSLYNLCGHLHPAVTLNGKGKQSLRLPCFYFGKKQGFLPAFGQFTGMANITARQGDTIFAIVNEKVVQIG</sequence>
<evidence type="ECO:0000313" key="3">
    <source>
        <dbReference type="Proteomes" id="UP000199513"/>
    </source>
</evidence>
<evidence type="ECO:0000313" key="2">
    <source>
        <dbReference type="EMBL" id="SFF25276.1"/>
    </source>
</evidence>
<dbReference type="OrthoDB" id="9795838at2"/>
<reference evidence="3" key="1">
    <citation type="submission" date="2016-10" db="EMBL/GenBank/DDBJ databases">
        <authorList>
            <person name="Varghese N."/>
            <person name="Submissions S."/>
        </authorList>
    </citation>
    <scope>NUCLEOTIDE SEQUENCE [LARGE SCALE GENOMIC DNA]</scope>
    <source>
        <strain>GEY</strain>
        <strain evidence="3">DSM 9560</strain>
    </source>
</reference>
<feature type="domain" description="Calcineurin-like phosphoesterase" evidence="1">
    <location>
        <begin position="25"/>
        <end position="170"/>
    </location>
</feature>
<proteinExistence type="predicted"/>